<comment type="caution">
    <text evidence="1">The sequence shown here is derived from an EMBL/GenBank/DDBJ whole genome shotgun (WGS) entry which is preliminary data.</text>
</comment>
<dbReference type="AlphaFoldDB" id="A0AAV9U705"/>
<reference evidence="1 2" key="1">
    <citation type="submission" date="2019-10" db="EMBL/GenBank/DDBJ databases">
        <authorList>
            <person name="Palmer J.M."/>
        </authorList>
    </citation>
    <scope>NUCLEOTIDE SEQUENCE [LARGE SCALE GENOMIC DNA]</scope>
    <source>
        <strain evidence="1 2">TWF730</strain>
    </source>
</reference>
<sequence length="89" mass="10471">MCWNLWTFTECNHKEAEITVCGRRSLMCRTINRDARITTELCHNCRDHEKAELTDEQWRREVKKAEGLYWYVKGPGGEVGMRGGDFSRC</sequence>
<dbReference type="EMBL" id="JAVHNS010000015">
    <property type="protein sequence ID" value="KAK6334483.1"/>
    <property type="molecule type" value="Genomic_DNA"/>
</dbReference>
<gene>
    <name evidence="1" type="ORF">TWF730_003698</name>
</gene>
<accession>A0AAV9U705</accession>
<protein>
    <submittedName>
        <fullName evidence="1">Uncharacterized protein</fullName>
    </submittedName>
</protein>
<evidence type="ECO:0000313" key="1">
    <source>
        <dbReference type="EMBL" id="KAK6334483.1"/>
    </source>
</evidence>
<name>A0AAV9U705_9PEZI</name>
<organism evidence="1 2">
    <name type="scientific">Orbilia blumenaviensis</name>
    <dbReference type="NCBI Taxonomy" id="1796055"/>
    <lineage>
        <taxon>Eukaryota</taxon>
        <taxon>Fungi</taxon>
        <taxon>Dikarya</taxon>
        <taxon>Ascomycota</taxon>
        <taxon>Pezizomycotina</taxon>
        <taxon>Orbiliomycetes</taxon>
        <taxon>Orbiliales</taxon>
        <taxon>Orbiliaceae</taxon>
        <taxon>Orbilia</taxon>
    </lineage>
</organism>
<evidence type="ECO:0000313" key="2">
    <source>
        <dbReference type="Proteomes" id="UP001373714"/>
    </source>
</evidence>
<proteinExistence type="predicted"/>
<dbReference type="Proteomes" id="UP001373714">
    <property type="component" value="Unassembled WGS sequence"/>
</dbReference>
<keyword evidence="2" id="KW-1185">Reference proteome</keyword>